<comment type="caution">
    <text evidence="2">The sequence shown here is derived from an EMBL/GenBank/DDBJ whole genome shotgun (WGS) entry which is preliminary data.</text>
</comment>
<keyword evidence="3" id="KW-1185">Reference proteome</keyword>
<protein>
    <submittedName>
        <fullName evidence="2">Plasmid recombination protein</fullName>
    </submittedName>
</protein>
<dbReference type="InterPro" id="IPR001668">
    <property type="entry name" value="Mob_Pre"/>
</dbReference>
<sequence length="381" mass="43423">MSYQFIHFDAYAREGSKQTKTVTKKNGNKITTTKQVKSLRQILEEQARIEEACPHIQEPRRPGILYGVPPMEVLPIAEEWAESATDSIGRKLRKDGMVALVGVASIPREMEDNFPEFAEDTLQWLKNKYGDRLKSVVVHNDESHPHLHFTVVPRIGERFDDIHEGIKAKNLAKKEGKNAGAQNLAYIESMRDIQDDYSNKVAIKHGLTRLGPGRRRLTRGEWMAEKAQARFFADAKAVAKQYMKKGYKAGIAKAENKANEIIKLAEKNAQSLGSKIGSVMTGVLSAWHKPSIEAIEELEQIKKSAEKEKKKAEEYKKQAKEWADKRVANVSNQITEQKAKTEELNKELDKEREKVQDLADTLKWYEKKFGKTPDGFQKYKK</sequence>
<gene>
    <name evidence="2" type="ORF">H8K32_19770</name>
</gene>
<dbReference type="GO" id="GO:0006310">
    <property type="term" value="P:DNA recombination"/>
    <property type="evidence" value="ECO:0007669"/>
    <property type="project" value="InterPro"/>
</dbReference>
<organism evidence="2 3">
    <name type="scientific">Undibacterium jejuense</name>
    <dbReference type="NCBI Taxonomy" id="1344949"/>
    <lineage>
        <taxon>Bacteria</taxon>
        <taxon>Pseudomonadati</taxon>
        <taxon>Pseudomonadota</taxon>
        <taxon>Betaproteobacteria</taxon>
        <taxon>Burkholderiales</taxon>
        <taxon>Oxalobacteraceae</taxon>
        <taxon>Undibacterium</taxon>
    </lineage>
</organism>
<dbReference type="Gene3D" id="3.30.930.30">
    <property type="match status" value="1"/>
</dbReference>
<reference evidence="2" key="1">
    <citation type="submission" date="2020-08" db="EMBL/GenBank/DDBJ databases">
        <title>Novel species isolated from subtropical streams in China.</title>
        <authorList>
            <person name="Lu H."/>
        </authorList>
    </citation>
    <scope>NUCLEOTIDE SEQUENCE</scope>
    <source>
        <strain evidence="2">KACC 12607</strain>
    </source>
</reference>
<dbReference type="Proteomes" id="UP000634011">
    <property type="component" value="Unassembled WGS sequence"/>
</dbReference>
<evidence type="ECO:0000313" key="2">
    <source>
        <dbReference type="EMBL" id="MBC3864339.1"/>
    </source>
</evidence>
<accession>A0A923HIH1</accession>
<dbReference type="EMBL" id="JACOFV010000033">
    <property type="protein sequence ID" value="MBC3864339.1"/>
    <property type="molecule type" value="Genomic_DNA"/>
</dbReference>
<dbReference type="CDD" id="cd17242">
    <property type="entry name" value="MobM_relaxase"/>
    <property type="match status" value="1"/>
</dbReference>
<keyword evidence="1" id="KW-0175">Coiled coil</keyword>
<dbReference type="AlphaFoldDB" id="A0A923HIH1"/>
<dbReference type="Pfam" id="PF01076">
    <property type="entry name" value="Mob_Pre"/>
    <property type="match status" value="1"/>
</dbReference>
<evidence type="ECO:0000313" key="3">
    <source>
        <dbReference type="Proteomes" id="UP000634011"/>
    </source>
</evidence>
<name>A0A923HIH1_9BURK</name>
<feature type="coiled-coil region" evidence="1">
    <location>
        <begin position="291"/>
        <end position="368"/>
    </location>
</feature>
<dbReference type="RefSeq" id="WP_186914319.1">
    <property type="nucleotide sequence ID" value="NZ_JACOFV010000033.1"/>
</dbReference>
<evidence type="ECO:0000256" key="1">
    <source>
        <dbReference type="SAM" id="Coils"/>
    </source>
</evidence>
<dbReference type="GO" id="GO:0003677">
    <property type="term" value="F:DNA binding"/>
    <property type="evidence" value="ECO:0007669"/>
    <property type="project" value="InterPro"/>
</dbReference>
<proteinExistence type="predicted"/>